<evidence type="ECO:0000256" key="8">
    <source>
        <dbReference type="ARBA" id="ARBA00022777"/>
    </source>
</evidence>
<feature type="non-terminal residue" evidence="15">
    <location>
        <position position="924"/>
    </location>
</feature>
<dbReference type="Pfam" id="PF13185">
    <property type="entry name" value="GAF_2"/>
    <property type="match status" value="1"/>
</dbReference>
<feature type="domain" description="Histidine kinase" evidence="13">
    <location>
        <begin position="338"/>
        <end position="552"/>
    </location>
</feature>
<accession>A0A6J4N9W6</accession>
<evidence type="ECO:0000256" key="5">
    <source>
        <dbReference type="ARBA" id="ARBA00022553"/>
    </source>
</evidence>
<dbReference type="Pfam" id="PF00072">
    <property type="entry name" value="Response_reg"/>
    <property type="match status" value="1"/>
</dbReference>
<dbReference type="Pfam" id="PF01590">
    <property type="entry name" value="GAF"/>
    <property type="match status" value="1"/>
</dbReference>
<evidence type="ECO:0000256" key="10">
    <source>
        <dbReference type="ARBA" id="ARBA00023012"/>
    </source>
</evidence>
<organism evidence="15">
    <name type="scientific">uncultured Pseudonocardia sp</name>
    <dbReference type="NCBI Taxonomy" id="211455"/>
    <lineage>
        <taxon>Bacteria</taxon>
        <taxon>Bacillati</taxon>
        <taxon>Actinomycetota</taxon>
        <taxon>Actinomycetes</taxon>
        <taxon>Pseudonocardiales</taxon>
        <taxon>Pseudonocardiaceae</taxon>
        <taxon>Pseudonocardia</taxon>
        <taxon>environmental samples</taxon>
    </lineage>
</organism>
<keyword evidence="9" id="KW-0067">ATP-binding</keyword>
<dbReference type="PANTHER" id="PTHR43547">
    <property type="entry name" value="TWO-COMPONENT HISTIDINE KINASE"/>
    <property type="match status" value="1"/>
</dbReference>
<dbReference type="InterPro" id="IPR029016">
    <property type="entry name" value="GAF-like_dom_sf"/>
</dbReference>
<dbReference type="FunFam" id="3.30.565.10:FF:000023">
    <property type="entry name" value="PAS domain-containing sensor histidine kinase"/>
    <property type="match status" value="1"/>
</dbReference>
<dbReference type="GO" id="GO:0005886">
    <property type="term" value="C:plasma membrane"/>
    <property type="evidence" value="ECO:0007669"/>
    <property type="project" value="UniProtKB-SubCell"/>
</dbReference>
<sequence>MAPADGMTARVAAQDWTRHPWGPVEGWPARLRAAADLMLRSRFPMFLAWGPDLRLLYNDGYAAILHDRHPAALGAPFTEVWPEIWPVVGPLVDQVRAGEAVFVEDLLLVVERHGRPEETYFTFSYSPLGEDDPGLFCAVFETTGRVVGQRRLGVLRELAAATPLGATAEEACRAALRVLDRHRADVPFATVHLRAADGVARLVATSGLREGSPLAVERVEPDGGELAQVLRTGRPALVGGLAERRPGSVLPGASAVGDADPTTVLVAPLVTTGEGAAGVVALAANPYLLLDESYRDFLDLVGRQVERAVADAAAFATQQRRAEELAELDRAKTAFFTNISHEFRTPLTLMMGPVEELLDRTEGPLRTELETVHRNGLRLGRLVGTLLDFSRLQAGRSEARYEPVDLAELTTDLAGVFRSAVERAGLAFDVDCPPLDEPVLVDRGMWEQVVLNLLSNALKFTFEGGVAVTLRREGGAAVLRVRDTGTGIPADELPRLFERFHRVEGARSRSAEGSGIGLALVSELVGLHGGSIGADSAPGAGSTFTVAVPLGRAHLPADRIAPAAEASAVGTAAEPFVTEALRWLSDGPPAQDGPDLPGAAGRVLVVDDNADMRDYLVRLLAGRYAVRTAADGAAALAAVRSETPDLVVCDVMMPDTDGMELVAALRADPAAAPVPVLLLSARAGEEATAEGLAAGADDYLVKPFSAAELRARVAGHLRLGRLRREALDRVDRLQRATAALSAAATPAEVAATLVERLGELLGTPAVAVWQQHGDDLLEHLDLGGWTAAIRADWRSLPVDEASPAGAAAVRREPVWVETEDDWRARYPRLLPMVQGHGYASIDCLPLLAGGRCLGVVAVGFVAERRLGGSERATVLALVDLAAQALQRAGLLVAESEARSAAEEFGRVAAALSGATTPAEVGAAV</sequence>
<evidence type="ECO:0000256" key="12">
    <source>
        <dbReference type="PROSITE-ProRule" id="PRU00169"/>
    </source>
</evidence>
<evidence type="ECO:0000313" key="15">
    <source>
        <dbReference type="EMBL" id="CAA9380010.1"/>
    </source>
</evidence>
<proteinExistence type="predicted"/>
<evidence type="ECO:0000256" key="1">
    <source>
        <dbReference type="ARBA" id="ARBA00000085"/>
    </source>
</evidence>
<dbReference type="SMART" id="SM00388">
    <property type="entry name" value="HisKA"/>
    <property type="match status" value="1"/>
</dbReference>
<dbReference type="FunFam" id="1.10.287.130:FF:000045">
    <property type="entry name" value="Two-component system sensor histidine kinase/response regulator"/>
    <property type="match status" value="1"/>
</dbReference>
<evidence type="ECO:0000256" key="3">
    <source>
        <dbReference type="ARBA" id="ARBA00012438"/>
    </source>
</evidence>
<keyword evidence="15" id="KW-0489">Methyltransferase</keyword>
<keyword evidence="6 15" id="KW-0808">Transferase</keyword>
<keyword evidence="7" id="KW-0547">Nucleotide-binding</keyword>
<feature type="modified residue" description="4-aspartylphosphate" evidence="12">
    <location>
        <position position="650"/>
    </location>
</feature>
<evidence type="ECO:0000256" key="4">
    <source>
        <dbReference type="ARBA" id="ARBA00022475"/>
    </source>
</evidence>
<comment type="catalytic activity">
    <reaction evidence="1">
        <text>ATP + protein L-histidine = ADP + protein N-phospho-L-histidine.</text>
        <dbReference type="EC" id="2.7.13.3"/>
    </reaction>
</comment>
<dbReference type="EMBL" id="CADCUS010000032">
    <property type="protein sequence ID" value="CAA9380010.1"/>
    <property type="molecule type" value="Genomic_DNA"/>
</dbReference>
<evidence type="ECO:0000256" key="7">
    <source>
        <dbReference type="ARBA" id="ARBA00022741"/>
    </source>
</evidence>
<dbReference type="SUPFAM" id="SSF47384">
    <property type="entry name" value="Homodimeric domain of signal transducing histidine kinase"/>
    <property type="match status" value="1"/>
</dbReference>
<dbReference type="InterPro" id="IPR036890">
    <property type="entry name" value="HATPase_C_sf"/>
</dbReference>
<dbReference type="InterPro" id="IPR003594">
    <property type="entry name" value="HATPase_dom"/>
</dbReference>
<evidence type="ECO:0000256" key="6">
    <source>
        <dbReference type="ARBA" id="ARBA00022679"/>
    </source>
</evidence>
<name>A0A6J4N9W6_9PSEU</name>
<dbReference type="Gene3D" id="3.30.565.10">
    <property type="entry name" value="Histidine kinase-like ATPase, C-terminal domain"/>
    <property type="match status" value="1"/>
</dbReference>
<dbReference type="InterPro" id="IPR004358">
    <property type="entry name" value="Sig_transdc_His_kin-like_C"/>
</dbReference>
<dbReference type="GO" id="GO:0008168">
    <property type="term" value="F:methyltransferase activity"/>
    <property type="evidence" value="ECO:0007669"/>
    <property type="project" value="UniProtKB-KW"/>
</dbReference>
<dbReference type="Gene3D" id="3.30.450.40">
    <property type="match status" value="2"/>
</dbReference>
<dbReference type="PROSITE" id="PS50110">
    <property type="entry name" value="RESPONSE_REGULATORY"/>
    <property type="match status" value="1"/>
</dbReference>
<dbReference type="SMART" id="SM00065">
    <property type="entry name" value="GAF"/>
    <property type="match status" value="2"/>
</dbReference>
<dbReference type="InterPro" id="IPR036097">
    <property type="entry name" value="HisK_dim/P_sf"/>
</dbReference>
<dbReference type="InterPro" id="IPR003018">
    <property type="entry name" value="GAF"/>
</dbReference>
<dbReference type="InterPro" id="IPR005467">
    <property type="entry name" value="His_kinase_dom"/>
</dbReference>
<evidence type="ECO:0000259" key="13">
    <source>
        <dbReference type="PROSITE" id="PS50109"/>
    </source>
</evidence>
<dbReference type="SUPFAM" id="SSF55874">
    <property type="entry name" value="ATPase domain of HSP90 chaperone/DNA topoisomerase II/histidine kinase"/>
    <property type="match status" value="1"/>
</dbReference>
<dbReference type="SMART" id="SM00387">
    <property type="entry name" value="HATPase_c"/>
    <property type="match status" value="1"/>
</dbReference>
<protein>
    <recommendedName>
        <fullName evidence="3">histidine kinase</fullName>
        <ecNumber evidence="3">2.7.13.3</ecNumber>
    </recommendedName>
</protein>
<dbReference type="GO" id="GO:0032259">
    <property type="term" value="P:methylation"/>
    <property type="evidence" value="ECO:0007669"/>
    <property type="project" value="UniProtKB-KW"/>
</dbReference>
<keyword evidence="11" id="KW-0472">Membrane</keyword>
<evidence type="ECO:0000256" key="11">
    <source>
        <dbReference type="ARBA" id="ARBA00023136"/>
    </source>
</evidence>
<evidence type="ECO:0000259" key="14">
    <source>
        <dbReference type="PROSITE" id="PS50110"/>
    </source>
</evidence>
<dbReference type="Gene3D" id="3.30.450.20">
    <property type="entry name" value="PAS domain"/>
    <property type="match status" value="1"/>
</dbReference>
<dbReference type="PROSITE" id="PS50109">
    <property type="entry name" value="HIS_KIN"/>
    <property type="match status" value="1"/>
</dbReference>
<dbReference type="InterPro" id="IPR003661">
    <property type="entry name" value="HisK_dim/P_dom"/>
</dbReference>
<dbReference type="EC" id="2.7.13.3" evidence="3"/>
<gene>
    <name evidence="15" type="ORF">AVDCRST_MAG66-187</name>
</gene>
<feature type="domain" description="Response regulatory" evidence="14">
    <location>
        <begin position="602"/>
        <end position="717"/>
    </location>
</feature>
<dbReference type="CDD" id="cd00082">
    <property type="entry name" value="HisKA"/>
    <property type="match status" value="1"/>
</dbReference>
<keyword evidence="8" id="KW-0418">Kinase</keyword>
<dbReference type="SUPFAM" id="SSF55781">
    <property type="entry name" value="GAF domain-like"/>
    <property type="match status" value="2"/>
</dbReference>
<dbReference type="CDD" id="cd17574">
    <property type="entry name" value="REC_OmpR"/>
    <property type="match status" value="1"/>
</dbReference>
<dbReference type="PANTHER" id="PTHR43547:SF2">
    <property type="entry name" value="HYBRID SIGNAL TRANSDUCTION HISTIDINE KINASE C"/>
    <property type="match status" value="1"/>
</dbReference>
<dbReference type="InterPro" id="IPR001789">
    <property type="entry name" value="Sig_transdc_resp-reg_receiver"/>
</dbReference>
<dbReference type="GO" id="GO:0005524">
    <property type="term" value="F:ATP binding"/>
    <property type="evidence" value="ECO:0007669"/>
    <property type="project" value="UniProtKB-KW"/>
</dbReference>
<dbReference type="Gene3D" id="1.10.287.130">
    <property type="match status" value="1"/>
</dbReference>
<dbReference type="PRINTS" id="PR00344">
    <property type="entry name" value="BCTRLSENSOR"/>
</dbReference>
<keyword evidence="5 12" id="KW-0597">Phosphoprotein</keyword>
<dbReference type="Gene3D" id="3.40.50.2300">
    <property type="match status" value="1"/>
</dbReference>
<dbReference type="Pfam" id="PF00512">
    <property type="entry name" value="HisKA"/>
    <property type="match status" value="1"/>
</dbReference>
<keyword evidence="4" id="KW-1003">Cell membrane</keyword>
<reference evidence="15" key="1">
    <citation type="submission" date="2020-02" db="EMBL/GenBank/DDBJ databases">
        <authorList>
            <person name="Meier V. D."/>
        </authorList>
    </citation>
    <scope>NUCLEOTIDE SEQUENCE</scope>
    <source>
        <strain evidence="15">AVDCRST_MAG66</strain>
    </source>
</reference>
<dbReference type="CDD" id="cd16922">
    <property type="entry name" value="HATPase_EvgS-ArcB-TorS-like"/>
    <property type="match status" value="1"/>
</dbReference>
<evidence type="ECO:0000256" key="2">
    <source>
        <dbReference type="ARBA" id="ARBA00004236"/>
    </source>
</evidence>
<dbReference type="AlphaFoldDB" id="A0A6J4N9W6"/>
<evidence type="ECO:0000256" key="9">
    <source>
        <dbReference type="ARBA" id="ARBA00022840"/>
    </source>
</evidence>
<dbReference type="SMART" id="SM00448">
    <property type="entry name" value="REC"/>
    <property type="match status" value="1"/>
</dbReference>
<dbReference type="InterPro" id="IPR011006">
    <property type="entry name" value="CheY-like_superfamily"/>
</dbReference>
<dbReference type="Pfam" id="PF02518">
    <property type="entry name" value="HATPase_c"/>
    <property type="match status" value="1"/>
</dbReference>
<dbReference type="GO" id="GO:0000155">
    <property type="term" value="F:phosphorelay sensor kinase activity"/>
    <property type="evidence" value="ECO:0007669"/>
    <property type="project" value="InterPro"/>
</dbReference>
<comment type="subcellular location">
    <subcellularLocation>
        <location evidence="2">Cell membrane</location>
    </subcellularLocation>
</comment>
<dbReference type="SUPFAM" id="SSF52172">
    <property type="entry name" value="CheY-like"/>
    <property type="match status" value="1"/>
</dbReference>
<keyword evidence="10" id="KW-0902">Two-component regulatory system</keyword>